<name>A0A931FRG2_9HYPH</name>
<feature type="active site" description="Nucleophile" evidence="4">
    <location>
        <position position="47"/>
    </location>
</feature>
<evidence type="ECO:0000256" key="5">
    <source>
        <dbReference type="SAM" id="MobiDB-lite"/>
    </source>
</evidence>
<protein>
    <submittedName>
        <fullName evidence="7">Patatin-like phospholipase family protein</fullName>
    </submittedName>
</protein>
<evidence type="ECO:0000256" key="4">
    <source>
        <dbReference type="PROSITE-ProRule" id="PRU01161"/>
    </source>
</evidence>
<evidence type="ECO:0000313" key="7">
    <source>
        <dbReference type="EMBL" id="MBF9234518.1"/>
    </source>
</evidence>
<keyword evidence="3 4" id="KW-0443">Lipid metabolism</keyword>
<feature type="region of interest" description="Disordered" evidence="5">
    <location>
        <begin position="402"/>
        <end position="428"/>
    </location>
</feature>
<evidence type="ECO:0000313" key="8">
    <source>
        <dbReference type="Proteomes" id="UP000599312"/>
    </source>
</evidence>
<comment type="caution">
    <text evidence="7">The sequence shown here is derived from an EMBL/GenBank/DDBJ whole genome shotgun (WGS) entry which is preliminary data.</text>
</comment>
<dbReference type="EMBL" id="JADQDO010000007">
    <property type="protein sequence ID" value="MBF9234518.1"/>
    <property type="molecule type" value="Genomic_DNA"/>
</dbReference>
<sequence>MARRKIGVALAGGGPLGAIWEVGSLVALDEALNGLDLANCDMFVGVSSGAFIAAGLANGITPRGMYQIFIKSEGDDPFEPDLLLRPAIGEYVSRARSLPRLIASAAKRYFETPSSKGFFETFQELSRALPTGIFDSSPMSDYLARILSDTDRTNDFRKLRRQLFLVATDLDRNEVVAFGTPGWDTVPISRAIQASAALPGLFPPVKIHDRYFVDGVLMKTLHASVALKQGAELLFCVNPLVPFISETAARGVHEKRTSIVAGGLPAVMSQTLRSMIYSRMQVAMGRYGHEFPNADVLLFEPRRDDAEMFFTNVFSYAQRRRLSEHAYQATRADLRNRFDELAPILARHGIELDRSVLTDPTRRLNASGKRLEDRSPQALKLATSKLEQTLDELDNCLEGAGRLRRRTKRPSRESSAHLPDGAVLRRTE</sequence>
<feature type="active site" description="Proton acceptor" evidence="4">
    <location>
        <position position="214"/>
    </location>
</feature>
<dbReference type="RefSeq" id="WP_196272516.1">
    <property type="nucleotide sequence ID" value="NZ_JADQDO010000007.1"/>
</dbReference>
<feature type="short sequence motif" description="GXSXG" evidence="4">
    <location>
        <begin position="45"/>
        <end position="49"/>
    </location>
</feature>
<dbReference type="GO" id="GO:0016042">
    <property type="term" value="P:lipid catabolic process"/>
    <property type="evidence" value="ECO:0007669"/>
    <property type="project" value="UniProtKB-UniRule"/>
</dbReference>
<dbReference type="PROSITE" id="PS51635">
    <property type="entry name" value="PNPLA"/>
    <property type="match status" value="1"/>
</dbReference>
<dbReference type="SUPFAM" id="SSF52151">
    <property type="entry name" value="FabD/lysophospholipase-like"/>
    <property type="match status" value="1"/>
</dbReference>
<reference evidence="7" key="1">
    <citation type="submission" date="2020-11" db="EMBL/GenBank/DDBJ databases">
        <authorList>
            <person name="Kim M.K."/>
        </authorList>
    </citation>
    <scope>NUCLEOTIDE SEQUENCE</scope>
    <source>
        <strain evidence="7">BT350</strain>
    </source>
</reference>
<dbReference type="Proteomes" id="UP000599312">
    <property type="component" value="Unassembled WGS sequence"/>
</dbReference>
<evidence type="ECO:0000256" key="1">
    <source>
        <dbReference type="ARBA" id="ARBA00022801"/>
    </source>
</evidence>
<dbReference type="GO" id="GO:0016787">
    <property type="term" value="F:hydrolase activity"/>
    <property type="evidence" value="ECO:0007669"/>
    <property type="project" value="UniProtKB-UniRule"/>
</dbReference>
<evidence type="ECO:0000259" key="6">
    <source>
        <dbReference type="PROSITE" id="PS51635"/>
    </source>
</evidence>
<comment type="caution">
    <text evidence="4">Lacks conserved residue(s) required for the propagation of feature annotation.</text>
</comment>
<gene>
    <name evidence="7" type="ORF">I2H38_14160</name>
</gene>
<keyword evidence="1 4" id="KW-0378">Hydrolase</keyword>
<dbReference type="Gene3D" id="3.40.1090.10">
    <property type="entry name" value="Cytosolic phospholipase A2 catalytic domain"/>
    <property type="match status" value="2"/>
</dbReference>
<dbReference type="InterPro" id="IPR050301">
    <property type="entry name" value="NTE"/>
</dbReference>
<dbReference type="AlphaFoldDB" id="A0A931FRG2"/>
<dbReference type="InterPro" id="IPR002641">
    <property type="entry name" value="PNPLA_dom"/>
</dbReference>
<keyword evidence="2 4" id="KW-0442">Lipid degradation</keyword>
<keyword evidence="8" id="KW-1185">Reference proteome</keyword>
<dbReference type="InterPro" id="IPR016035">
    <property type="entry name" value="Acyl_Trfase/lysoPLipase"/>
</dbReference>
<accession>A0A931FRG2</accession>
<evidence type="ECO:0000256" key="2">
    <source>
        <dbReference type="ARBA" id="ARBA00022963"/>
    </source>
</evidence>
<proteinExistence type="predicted"/>
<dbReference type="PANTHER" id="PTHR14226:SF57">
    <property type="entry name" value="BLR7027 PROTEIN"/>
    <property type="match status" value="1"/>
</dbReference>
<feature type="domain" description="PNPLA" evidence="6">
    <location>
        <begin position="9"/>
        <end position="227"/>
    </location>
</feature>
<evidence type="ECO:0000256" key="3">
    <source>
        <dbReference type="ARBA" id="ARBA00023098"/>
    </source>
</evidence>
<dbReference type="Pfam" id="PF01734">
    <property type="entry name" value="Patatin"/>
    <property type="match status" value="1"/>
</dbReference>
<organism evidence="7 8">
    <name type="scientific">Microvirga alba</name>
    <dbReference type="NCBI Taxonomy" id="2791025"/>
    <lineage>
        <taxon>Bacteria</taxon>
        <taxon>Pseudomonadati</taxon>
        <taxon>Pseudomonadota</taxon>
        <taxon>Alphaproteobacteria</taxon>
        <taxon>Hyphomicrobiales</taxon>
        <taxon>Methylobacteriaceae</taxon>
        <taxon>Microvirga</taxon>
    </lineage>
</organism>
<dbReference type="PANTHER" id="PTHR14226">
    <property type="entry name" value="NEUROPATHY TARGET ESTERASE/SWISS CHEESE D.MELANOGASTER"/>
    <property type="match status" value="1"/>
</dbReference>